<protein>
    <submittedName>
        <fullName evidence="1">Uncharacterized protein</fullName>
    </submittedName>
</protein>
<sequence length="165" mass="18169">MEQNVAVVLATTFVITAIASFNAVGNEEEGKSEEKGKKGRPVELTKLKMIAVCMNYLATGSTIDAVLSKFGIAKYTGVVVVNTVLEALRRLAVKCLNYIIDENGIEREAGAFEQFCGYPDVAGAIDEKLVPIDRPHDYKVWYCRKGHPADCQMISLYGTDRAFVR</sequence>
<accession>A0A8S9TPR0</accession>
<dbReference type="Proteomes" id="UP000704712">
    <property type="component" value="Unassembled WGS sequence"/>
</dbReference>
<gene>
    <name evidence="1" type="ORF">GN958_ATG21107</name>
</gene>
<dbReference type="EMBL" id="JAACNO010002937">
    <property type="protein sequence ID" value="KAF4129612.1"/>
    <property type="molecule type" value="Genomic_DNA"/>
</dbReference>
<reference evidence="1" key="1">
    <citation type="submission" date="2020-03" db="EMBL/GenBank/DDBJ databases">
        <title>Hybrid Assembly of Korean Phytophthora infestans isolates.</title>
        <authorList>
            <person name="Prokchorchik M."/>
            <person name="Lee Y."/>
            <person name="Seo J."/>
            <person name="Cho J.-H."/>
            <person name="Park Y.-E."/>
            <person name="Jang D.-C."/>
            <person name="Im J.-S."/>
            <person name="Choi J.-G."/>
            <person name="Park H.-J."/>
            <person name="Lee G.-B."/>
            <person name="Lee Y.-G."/>
            <person name="Hong S.-Y."/>
            <person name="Cho K."/>
            <person name="Sohn K.H."/>
        </authorList>
    </citation>
    <scope>NUCLEOTIDE SEQUENCE</scope>
    <source>
        <strain evidence="1">KR_2_A2</strain>
    </source>
</reference>
<evidence type="ECO:0000313" key="2">
    <source>
        <dbReference type="Proteomes" id="UP000704712"/>
    </source>
</evidence>
<proteinExistence type="predicted"/>
<name>A0A8S9TPR0_PHYIN</name>
<dbReference type="AlphaFoldDB" id="A0A8S9TPR0"/>
<evidence type="ECO:0000313" key="1">
    <source>
        <dbReference type="EMBL" id="KAF4129612.1"/>
    </source>
</evidence>
<comment type="caution">
    <text evidence="1">The sequence shown here is derived from an EMBL/GenBank/DDBJ whole genome shotgun (WGS) entry which is preliminary data.</text>
</comment>
<organism evidence="1 2">
    <name type="scientific">Phytophthora infestans</name>
    <name type="common">Potato late blight agent</name>
    <name type="synonym">Botrytis infestans</name>
    <dbReference type="NCBI Taxonomy" id="4787"/>
    <lineage>
        <taxon>Eukaryota</taxon>
        <taxon>Sar</taxon>
        <taxon>Stramenopiles</taxon>
        <taxon>Oomycota</taxon>
        <taxon>Peronosporomycetes</taxon>
        <taxon>Peronosporales</taxon>
        <taxon>Peronosporaceae</taxon>
        <taxon>Phytophthora</taxon>
    </lineage>
</organism>